<gene>
    <name evidence="2" type="ORF">FOH10_13805</name>
</gene>
<accession>A0A516NL58</accession>
<reference evidence="2 3" key="1">
    <citation type="submission" date="2019-07" db="EMBL/GenBank/DDBJ databases">
        <title>Complete Genome Sequence and Methylome Analysis of Nocardia otitidis-caviarum NEB252.</title>
        <authorList>
            <person name="Fomenkov A."/>
            <person name="Anton B.P."/>
            <person name="Vincze T."/>
            <person name="Roberts R.J."/>
        </authorList>
    </citation>
    <scope>NUCLEOTIDE SEQUENCE [LARGE SCALE GENOMIC DNA]</scope>
    <source>
        <strain evidence="2 3">NEB252</strain>
    </source>
</reference>
<dbReference type="EMBL" id="CP041695">
    <property type="protein sequence ID" value="QDP79619.1"/>
    <property type="molecule type" value="Genomic_DNA"/>
</dbReference>
<feature type="compositionally biased region" description="Basic and acidic residues" evidence="1">
    <location>
        <begin position="57"/>
        <end position="66"/>
    </location>
</feature>
<protein>
    <submittedName>
        <fullName evidence="2">Uncharacterized protein</fullName>
    </submittedName>
</protein>
<sequence length="223" mass="24197">MMTGAPGEQVLQQLRRIAADMVILLSRQTGPHLHGTLGELAEEVRAARSRIADAAERGGHEIEKASEGLSPDGAGPNPLEDSVPAPPLLIDRSIPGQRYYKQDPTSPRLYSEGTVGPGGELYMTIRTQLENGQRSELLKGAEQFRAIMKFFEGEFTSILGNWQWGSNLARFNELTARGLSSEVAAAQTWTGKQAASAGYRAVRLLNAQGDPGAYTTVEVEFTR</sequence>
<proteinExistence type="predicted"/>
<evidence type="ECO:0000313" key="2">
    <source>
        <dbReference type="EMBL" id="QDP79619.1"/>
    </source>
</evidence>
<organism evidence="2 3">
    <name type="scientific">Nocardia otitidiscaviarum</name>
    <dbReference type="NCBI Taxonomy" id="1823"/>
    <lineage>
        <taxon>Bacteria</taxon>
        <taxon>Bacillati</taxon>
        <taxon>Actinomycetota</taxon>
        <taxon>Actinomycetes</taxon>
        <taxon>Mycobacteriales</taxon>
        <taxon>Nocardiaceae</taxon>
        <taxon>Nocardia</taxon>
    </lineage>
</organism>
<evidence type="ECO:0000256" key="1">
    <source>
        <dbReference type="SAM" id="MobiDB-lite"/>
    </source>
</evidence>
<feature type="region of interest" description="Disordered" evidence="1">
    <location>
        <begin position="57"/>
        <end position="84"/>
    </location>
</feature>
<dbReference type="AlphaFoldDB" id="A0A516NL58"/>
<dbReference type="KEGG" id="nod:FOH10_13805"/>
<evidence type="ECO:0000313" key="3">
    <source>
        <dbReference type="Proteomes" id="UP000317039"/>
    </source>
</evidence>
<dbReference type="RefSeq" id="WP_143980995.1">
    <property type="nucleotide sequence ID" value="NZ_JANDZZ010000001.1"/>
</dbReference>
<name>A0A516NL58_9NOCA</name>
<dbReference type="Proteomes" id="UP000317039">
    <property type="component" value="Chromosome"/>
</dbReference>